<dbReference type="AlphaFoldDB" id="A0A194X0F1"/>
<dbReference type="PROSITE" id="PS50158">
    <property type="entry name" value="ZF_CCHC"/>
    <property type="match status" value="1"/>
</dbReference>
<reference evidence="3 4" key="1">
    <citation type="submission" date="2015-10" db="EMBL/GenBank/DDBJ databases">
        <title>Full genome of DAOMC 229536 Phialocephala scopiformis, a fungal endophyte of spruce producing the potent anti-insectan compound rugulosin.</title>
        <authorList>
            <consortium name="DOE Joint Genome Institute"/>
            <person name="Walker A.K."/>
            <person name="Frasz S.L."/>
            <person name="Seifert K.A."/>
            <person name="Miller J.D."/>
            <person name="Mondo S.J."/>
            <person name="Labutti K."/>
            <person name="Lipzen A."/>
            <person name="Dockter R."/>
            <person name="Kennedy M."/>
            <person name="Grigoriev I.V."/>
            <person name="Spatafora J.W."/>
        </authorList>
    </citation>
    <scope>NUCLEOTIDE SEQUENCE [LARGE SCALE GENOMIC DNA]</scope>
    <source>
        <strain evidence="3 4">CBS 120377</strain>
    </source>
</reference>
<evidence type="ECO:0000256" key="1">
    <source>
        <dbReference type="PROSITE-ProRule" id="PRU00047"/>
    </source>
</evidence>
<dbReference type="InterPro" id="IPR036875">
    <property type="entry name" value="Znf_CCHC_sf"/>
</dbReference>
<dbReference type="InParanoid" id="A0A194X0F1"/>
<dbReference type="SMART" id="SM00343">
    <property type="entry name" value="ZnF_C2HC"/>
    <property type="match status" value="4"/>
</dbReference>
<dbReference type="GeneID" id="28815072"/>
<dbReference type="KEGG" id="psco:LY89DRAFT_145329"/>
<organism evidence="3 4">
    <name type="scientific">Mollisia scopiformis</name>
    <name type="common">Conifer needle endophyte fungus</name>
    <name type="synonym">Phialocephala scopiformis</name>
    <dbReference type="NCBI Taxonomy" id="149040"/>
    <lineage>
        <taxon>Eukaryota</taxon>
        <taxon>Fungi</taxon>
        <taxon>Dikarya</taxon>
        <taxon>Ascomycota</taxon>
        <taxon>Pezizomycotina</taxon>
        <taxon>Leotiomycetes</taxon>
        <taxon>Helotiales</taxon>
        <taxon>Mollisiaceae</taxon>
        <taxon>Mollisia</taxon>
    </lineage>
</organism>
<dbReference type="Proteomes" id="UP000070700">
    <property type="component" value="Unassembled WGS sequence"/>
</dbReference>
<feature type="domain" description="CCHC-type" evidence="2">
    <location>
        <begin position="240"/>
        <end position="254"/>
    </location>
</feature>
<dbReference type="Gene3D" id="4.10.60.10">
    <property type="entry name" value="Zinc finger, CCHC-type"/>
    <property type="match status" value="1"/>
</dbReference>
<evidence type="ECO:0000313" key="4">
    <source>
        <dbReference type="Proteomes" id="UP000070700"/>
    </source>
</evidence>
<accession>A0A194X0F1</accession>
<sequence length="384" mass="44062">MQNEIKQSAEICDEIATFQLQRIMSAKGLREEISHAHIAIEDIEEGQKQATAVNEAQIIREGGMLPAKSHAEHWEAETHADDNVPNNVDLDCAVEELRNQIDGLRARFNFECTLHGMMQKLKLEFAINANLDGAELDKFVSSTDDDQEMRLGRSSLPNAMPMMNDFVKGALNPKLKDLGMAILSTHLKEDKPYTLEYLARCGSPKAWNSEELNDIFNTPETESAPPTPVNEDWAEPPIPCFTCGQTGHAAKDCRVVDFPAETEAQYLEAPESKANNEMPSTKLWVEKDVYCDNCGMYGHSEDYCNHIFPEEEKPNYCNQCKKHGHMEDTCWRLHPWLKEQFLKEQFLKEQFLKEKEEKEKKTRCLDCGRVGHERRFCYKVHQYK</sequence>
<evidence type="ECO:0000313" key="3">
    <source>
        <dbReference type="EMBL" id="KUJ13676.1"/>
    </source>
</evidence>
<dbReference type="Pfam" id="PF00098">
    <property type="entry name" value="zf-CCHC"/>
    <property type="match status" value="1"/>
</dbReference>
<evidence type="ECO:0000259" key="2">
    <source>
        <dbReference type="PROSITE" id="PS50158"/>
    </source>
</evidence>
<proteinExistence type="predicted"/>
<gene>
    <name evidence="3" type="ORF">LY89DRAFT_145329</name>
</gene>
<dbReference type="SUPFAM" id="SSF57756">
    <property type="entry name" value="Retrovirus zinc finger-like domains"/>
    <property type="match status" value="2"/>
</dbReference>
<keyword evidence="1" id="KW-0862">Zinc</keyword>
<keyword evidence="4" id="KW-1185">Reference proteome</keyword>
<dbReference type="RefSeq" id="XP_018068031.1">
    <property type="nucleotide sequence ID" value="XM_018205346.1"/>
</dbReference>
<dbReference type="EMBL" id="KQ947421">
    <property type="protein sequence ID" value="KUJ13676.1"/>
    <property type="molecule type" value="Genomic_DNA"/>
</dbReference>
<name>A0A194X0F1_MOLSC</name>
<dbReference type="InterPro" id="IPR001878">
    <property type="entry name" value="Znf_CCHC"/>
</dbReference>
<keyword evidence="1" id="KW-0479">Metal-binding</keyword>
<keyword evidence="1" id="KW-0863">Zinc-finger</keyword>
<protein>
    <recommendedName>
        <fullName evidence="2">CCHC-type domain-containing protein</fullName>
    </recommendedName>
</protein>
<dbReference type="OrthoDB" id="3863715at2759"/>
<dbReference type="GO" id="GO:0008270">
    <property type="term" value="F:zinc ion binding"/>
    <property type="evidence" value="ECO:0007669"/>
    <property type="project" value="UniProtKB-KW"/>
</dbReference>
<dbReference type="GO" id="GO:0003676">
    <property type="term" value="F:nucleic acid binding"/>
    <property type="evidence" value="ECO:0007669"/>
    <property type="project" value="InterPro"/>
</dbReference>